<evidence type="ECO:0000313" key="4">
    <source>
        <dbReference type="Proteomes" id="UP000006502"/>
    </source>
</evidence>
<evidence type="ECO:0000256" key="1">
    <source>
        <dbReference type="SAM" id="Coils"/>
    </source>
</evidence>
<name>I7BA82_MYCHA</name>
<dbReference type="HOGENOM" id="CLU_115378_1_0_14"/>
<organism evidence="3 4">
    <name type="scientific">Mycoplasma haematolamae (strain Purdue)</name>
    <dbReference type="NCBI Taxonomy" id="1212765"/>
    <lineage>
        <taxon>Bacteria</taxon>
        <taxon>Bacillati</taxon>
        <taxon>Mycoplasmatota</taxon>
        <taxon>Mollicutes</taxon>
        <taxon>Mycoplasmataceae</taxon>
        <taxon>Mycoplasma</taxon>
    </lineage>
</organism>
<dbReference type="PATRIC" id="fig|1212765.3.peg.701"/>
<dbReference type="STRING" id="1212765.MHLP_03100"/>
<protein>
    <submittedName>
        <fullName evidence="3">Uncharacterized protein</fullName>
    </submittedName>
</protein>
<sequence>MLYPKYVVSLLAVLSGGVNTLIFNPYSSVSVEGLDQLTSIEKTHNSLNDSLEQEQSRLKQEGSKREATYTDLKTRDSKNQQARADTDKSKGQLQEKQKSLEEKTKSESERLKKEGETITEQHPKEVQKITEAIQRPVESYFQGLQGQWTAQQKVLEEALKKLQDANKERIQELTKNLETLTNQVFQRK</sequence>
<keyword evidence="1" id="KW-0175">Coiled coil</keyword>
<keyword evidence="4" id="KW-1185">Reference proteome</keyword>
<feature type="region of interest" description="Disordered" evidence="2">
    <location>
        <begin position="46"/>
        <end position="123"/>
    </location>
</feature>
<dbReference type="AlphaFoldDB" id="I7BA82"/>
<reference evidence="4" key="2">
    <citation type="submission" date="2012-07" db="EMBL/GenBank/DDBJ databases">
        <title>Complete genome sequence of 'Candidatus Mycoplasma haemolamae'.</title>
        <authorList>
            <person name="Guimaraes A.M.S."/>
            <person name="Toth B."/>
            <person name="Santos A.P."/>
            <person name="Nascimento N.C."/>
            <person name="Sojka J.E."/>
            <person name="Messick J.B."/>
        </authorList>
    </citation>
    <scope>NUCLEOTIDE SEQUENCE [LARGE SCALE GENOMIC DNA]</scope>
    <source>
        <strain evidence="4">Purdue</strain>
    </source>
</reference>
<dbReference type="KEGG" id="mhl:MHLP_03100"/>
<gene>
    <name evidence="3" type="ordered locus">MHLP_03100</name>
</gene>
<accession>I7BA82</accession>
<feature type="compositionally biased region" description="Basic and acidic residues" evidence="2">
    <location>
        <begin position="54"/>
        <end position="123"/>
    </location>
</feature>
<feature type="coiled-coil region" evidence="1">
    <location>
        <begin position="152"/>
        <end position="183"/>
    </location>
</feature>
<dbReference type="EMBL" id="CP003731">
    <property type="protein sequence ID" value="AFO52200.1"/>
    <property type="molecule type" value="Genomic_DNA"/>
</dbReference>
<dbReference type="Proteomes" id="UP000006502">
    <property type="component" value="Chromosome"/>
</dbReference>
<evidence type="ECO:0000256" key="2">
    <source>
        <dbReference type="SAM" id="MobiDB-lite"/>
    </source>
</evidence>
<evidence type="ECO:0000313" key="3">
    <source>
        <dbReference type="EMBL" id="AFO52200.1"/>
    </source>
</evidence>
<reference evidence="3 4" key="1">
    <citation type="journal article" date="2012" name="J. Bacteriol.">
        <title>Genome Sequence of "Candidatus Mycoplasma haemolamae" Strain Purdue, a Red Blood Cell Pathogen of Alpacas (Vicugna pacos) and Llamas (Lama glama).</title>
        <authorList>
            <person name="Guimaraes A.M."/>
            <person name="Toth B."/>
            <person name="Santos A.P."/>
            <person name="do Nascimento N.C."/>
            <person name="Kritchevsky J.E."/>
            <person name="Messick J.B."/>
        </authorList>
    </citation>
    <scope>NUCLEOTIDE SEQUENCE [LARGE SCALE GENOMIC DNA]</scope>
    <source>
        <strain evidence="3 4">Purdue</strain>
    </source>
</reference>
<proteinExistence type="predicted"/>